<evidence type="ECO:0008006" key="3">
    <source>
        <dbReference type="Google" id="ProtNLM"/>
    </source>
</evidence>
<accession>A0A1G9II70</accession>
<dbReference type="OrthoDB" id="2381902at2"/>
<dbReference type="InterPro" id="IPR021415">
    <property type="entry name" value="SAV0927-like"/>
</dbReference>
<dbReference type="RefSeq" id="WP_092987974.1">
    <property type="nucleotide sequence ID" value="NZ_FNFY01000033.1"/>
</dbReference>
<reference evidence="2" key="1">
    <citation type="submission" date="2016-10" db="EMBL/GenBank/DDBJ databases">
        <authorList>
            <person name="Varghese N."/>
            <person name="Submissions S."/>
        </authorList>
    </citation>
    <scope>NUCLEOTIDE SEQUENCE [LARGE SCALE GENOMIC DNA]</scope>
    <source>
        <strain evidence="2">CGMCC 1.8895</strain>
    </source>
</reference>
<dbReference type="AlphaFoldDB" id="A0A1G9II70"/>
<organism evidence="1 2">
    <name type="scientific">Lacicoccus qingdaonensis</name>
    <dbReference type="NCBI Taxonomy" id="576118"/>
    <lineage>
        <taxon>Bacteria</taxon>
        <taxon>Bacillati</taxon>
        <taxon>Bacillota</taxon>
        <taxon>Bacilli</taxon>
        <taxon>Bacillales</taxon>
        <taxon>Salinicoccaceae</taxon>
        <taxon>Lacicoccus</taxon>
    </lineage>
</organism>
<sequence>MLDFFLYDETEDTHSRYVGFVGDHGRYDLAIIQTGRFFGKALVLNTQSNRFGIIGSDDLEEEGYIAHILDLEPEQGDEVVEFLSDIIVTDFGDME</sequence>
<gene>
    <name evidence="1" type="ORF">SAMN05216216_13330</name>
</gene>
<evidence type="ECO:0000313" key="2">
    <source>
        <dbReference type="Proteomes" id="UP000199008"/>
    </source>
</evidence>
<dbReference type="EMBL" id="FNFY01000033">
    <property type="protein sequence ID" value="SDL24623.1"/>
    <property type="molecule type" value="Genomic_DNA"/>
</dbReference>
<dbReference type="Proteomes" id="UP000199008">
    <property type="component" value="Unassembled WGS sequence"/>
</dbReference>
<keyword evidence="2" id="KW-1185">Reference proteome</keyword>
<name>A0A1G9II70_9BACL</name>
<evidence type="ECO:0000313" key="1">
    <source>
        <dbReference type="EMBL" id="SDL24623.1"/>
    </source>
</evidence>
<dbReference type="STRING" id="576118.SAMN05216216_13330"/>
<proteinExistence type="predicted"/>
<protein>
    <recommendedName>
        <fullName evidence="3">DUF3055 domain-containing protein</fullName>
    </recommendedName>
</protein>
<dbReference type="Pfam" id="PF11256">
    <property type="entry name" value="SAV0927-like"/>
    <property type="match status" value="1"/>
</dbReference>